<evidence type="ECO:0000256" key="5">
    <source>
        <dbReference type="ARBA" id="ARBA00022807"/>
    </source>
</evidence>
<protein>
    <submittedName>
        <fullName evidence="10">Peptidoglycan amidohydrolase family protein</fullName>
    </submittedName>
</protein>
<feature type="signal peptide" evidence="7">
    <location>
        <begin position="1"/>
        <end position="40"/>
    </location>
</feature>
<evidence type="ECO:0000259" key="8">
    <source>
        <dbReference type="PROSITE" id="PS51935"/>
    </source>
</evidence>
<dbReference type="Gene3D" id="3.90.1720.10">
    <property type="entry name" value="endopeptidase domain like (from Nostoc punctiforme)"/>
    <property type="match status" value="1"/>
</dbReference>
<keyword evidence="4" id="KW-0378">Hydrolase</keyword>
<dbReference type="InterPro" id="IPR008044">
    <property type="entry name" value="Phage_lysin"/>
</dbReference>
<dbReference type="EMBL" id="JARPYR010000033">
    <property type="protein sequence ID" value="MDT2597790.1"/>
    <property type="molecule type" value="Genomic_DNA"/>
</dbReference>
<evidence type="ECO:0000256" key="2">
    <source>
        <dbReference type="ARBA" id="ARBA00022670"/>
    </source>
</evidence>
<comment type="similarity">
    <text evidence="1">Belongs to the peptidase C40 family.</text>
</comment>
<dbReference type="RefSeq" id="WP_137604156.1">
    <property type="nucleotide sequence ID" value="NZ_JARPYR010000033.1"/>
</dbReference>
<dbReference type="SUPFAM" id="SSF54001">
    <property type="entry name" value="Cysteine proteinases"/>
    <property type="match status" value="1"/>
</dbReference>
<dbReference type="InterPro" id="IPR000064">
    <property type="entry name" value="NLP_P60_dom"/>
</dbReference>
<evidence type="ECO:0000256" key="4">
    <source>
        <dbReference type="ARBA" id="ARBA00022801"/>
    </source>
</evidence>
<name>A0AAW8TLU1_9ENTE</name>
<comment type="caution">
    <text evidence="10">The sequence shown here is derived from an EMBL/GenBank/DDBJ whole genome shotgun (WGS) entry which is preliminary data.</text>
</comment>
<dbReference type="AlphaFoldDB" id="A0AAW8TLU1"/>
<keyword evidence="5" id="KW-0788">Thiol protease</keyword>
<dbReference type="Proteomes" id="UP001256547">
    <property type="component" value="Unassembled WGS sequence"/>
</dbReference>
<evidence type="ECO:0000256" key="3">
    <source>
        <dbReference type="ARBA" id="ARBA00022729"/>
    </source>
</evidence>
<dbReference type="EMBL" id="JARPYT010000014">
    <property type="protein sequence ID" value="MDT2637793.1"/>
    <property type="molecule type" value="Genomic_DNA"/>
</dbReference>
<dbReference type="Pfam" id="PF05382">
    <property type="entry name" value="Amidase_5"/>
    <property type="match status" value="1"/>
</dbReference>
<dbReference type="InterPro" id="IPR038765">
    <property type="entry name" value="Papain-like_cys_pep_sf"/>
</dbReference>
<gene>
    <name evidence="10" type="ORF">P7D36_09840</name>
    <name evidence="9" type="ORF">P7D39_12350</name>
</gene>
<dbReference type="PROSITE" id="PS51935">
    <property type="entry name" value="NLPC_P60"/>
    <property type="match status" value="1"/>
</dbReference>
<evidence type="ECO:0000313" key="10">
    <source>
        <dbReference type="EMBL" id="MDT2637793.1"/>
    </source>
</evidence>
<sequence>MEKKRFKMYKKKKTWVVAPIVFLGILGAAAFSTDKNTAYAAETMNDQTVQVVEQASAAIESSESSIQVAGENSSVSSEASVTQSSDQAVTASGQETGEPLVTVDAAQSESSEPLNEATVATTSSDESTDDTTSERTIKDTTSESNDTAEQETLVTETTTESNEDTTVSKVPMIAKSLTQSKTSSTVTVKKAKAFAVKSSLAVKAAPKAAPKPVSVPKISIFRVYNPNSGEHLHTMNSYEKDHLVRLGWRYEGISMVVSNTGKQLLRIYNPNSGEHHFTLNSNEITMLKRAGWRYEGVAWLTPTSGVAMYRVFNPNARGAGSHHYTMNVSERNKLLNVGWRNEGVAWYTLGTKSRQEVMLDWFYARKGKVTYSMANRNGPNSYDCSSAVFYSLIEAGYLSPNTWIGNTDTLFSYEGKLFKAISRNEVRRGDVFVAGEKGSSGGAFGHTGVATSGNTIIHCNYKDNGISETVILNRTGDPCYWFRFI</sequence>
<proteinExistence type="inferred from homology"/>
<accession>A0AAW8TLU1</accession>
<reference evidence="10 12" key="1">
    <citation type="submission" date="2023-03" db="EMBL/GenBank/DDBJ databases">
        <authorList>
            <person name="Shen W."/>
            <person name="Cai J."/>
        </authorList>
    </citation>
    <scope>NUCLEOTIDE SEQUENCE</scope>
    <source>
        <strain evidence="10">P55-2</strain>
        <strain evidence="9 12">P72-2</strain>
    </source>
</reference>
<evidence type="ECO:0000256" key="7">
    <source>
        <dbReference type="SAM" id="SignalP"/>
    </source>
</evidence>
<keyword evidence="12" id="KW-1185">Reference proteome</keyword>
<evidence type="ECO:0000256" key="1">
    <source>
        <dbReference type="ARBA" id="ARBA00007074"/>
    </source>
</evidence>
<feature type="compositionally biased region" description="Low complexity" evidence="6">
    <location>
        <begin position="150"/>
        <end position="160"/>
    </location>
</feature>
<dbReference type="Proteomes" id="UP001245561">
    <property type="component" value="Unassembled WGS sequence"/>
</dbReference>
<evidence type="ECO:0000256" key="6">
    <source>
        <dbReference type="SAM" id="MobiDB-lite"/>
    </source>
</evidence>
<dbReference type="GO" id="GO:0006508">
    <property type="term" value="P:proteolysis"/>
    <property type="evidence" value="ECO:0007669"/>
    <property type="project" value="UniProtKB-KW"/>
</dbReference>
<dbReference type="InterPro" id="IPR043708">
    <property type="entry name" value="DUF5648"/>
</dbReference>
<dbReference type="GO" id="GO:0008234">
    <property type="term" value="F:cysteine-type peptidase activity"/>
    <property type="evidence" value="ECO:0007669"/>
    <property type="project" value="UniProtKB-KW"/>
</dbReference>
<evidence type="ECO:0000313" key="9">
    <source>
        <dbReference type="EMBL" id="MDT2597790.1"/>
    </source>
</evidence>
<dbReference type="InterPro" id="IPR022263">
    <property type="entry name" value="KxYKxGKxW"/>
</dbReference>
<keyword evidence="3 7" id="KW-0732">Signal</keyword>
<feature type="chain" id="PRO_5043454591" evidence="7">
    <location>
        <begin position="41"/>
        <end position="485"/>
    </location>
</feature>
<evidence type="ECO:0000313" key="12">
    <source>
        <dbReference type="Proteomes" id="UP001256547"/>
    </source>
</evidence>
<dbReference type="NCBIfam" id="TIGR03715">
    <property type="entry name" value="KxYKxGKxW"/>
    <property type="match status" value="1"/>
</dbReference>
<feature type="compositionally biased region" description="Basic and acidic residues" evidence="6">
    <location>
        <begin position="132"/>
        <end position="141"/>
    </location>
</feature>
<feature type="compositionally biased region" description="Polar residues" evidence="6">
    <location>
        <begin position="86"/>
        <end position="95"/>
    </location>
</feature>
<evidence type="ECO:0000313" key="11">
    <source>
        <dbReference type="Proteomes" id="UP001245561"/>
    </source>
</evidence>
<dbReference type="Pfam" id="PF18885">
    <property type="entry name" value="DUF5648"/>
    <property type="match status" value="1"/>
</dbReference>
<feature type="domain" description="NlpC/P60" evidence="8">
    <location>
        <begin position="352"/>
        <end position="485"/>
    </location>
</feature>
<feature type="region of interest" description="Disordered" evidence="6">
    <location>
        <begin position="68"/>
        <end position="166"/>
    </location>
</feature>
<dbReference type="Pfam" id="PF19258">
    <property type="entry name" value="KxYKxGKxW_sig"/>
    <property type="match status" value="1"/>
</dbReference>
<feature type="compositionally biased region" description="Low complexity" evidence="6">
    <location>
        <begin position="68"/>
        <end position="85"/>
    </location>
</feature>
<organism evidence="10 11">
    <name type="scientific">Enterococcus dongliensis</name>
    <dbReference type="NCBI Taxonomy" id="2559925"/>
    <lineage>
        <taxon>Bacteria</taxon>
        <taxon>Bacillati</taxon>
        <taxon>Bacillota</taxon>
        <taxon>Bacilli</taxon>
        <taxon>Lactobacillales</taxon>
        <taxon>Enterococcaceae</taxon>
        <taxon>Enterococcus</taxon>
    </lineage>
</organism>
<keyword evidence="2" id="KW-0645">Protease</keyword>